<comment type="caution">
    <text evidence="1">The sequence shown here is derived from an EMBL/GenBank/DDBJ whole genome shotgun (WGS) entry which is preliminary data.</text>
</comment>
<dbReference type="Proteomes" id="UP001605036">
    <property type="component" value="Unassembled WGS sequence"/>
</dbReference>
<evidence type="ECO:0000313" key="2">
    <source>
        <dbReference type="Proteomes" id="UP001605036"/>
    </source>
</evidence>
<sequence>MEDNGVSSAWGKYVGNMKRASEELKGWTSRVEDLLDGGYVDGAVKLLKKETEERQTPEKLPPGLLRTMIAQAKVSSREVWTEAL</sequence>
<keyword evidence="2" id="KW-1185">Reference proteome</keyword>
<organism evidence="1 2">
    <name type="scientific">Riccia fluitans</name>
    <dbReference type="NCBI Taxonomy" id="41844"/>
    <lineage>
        <taxon>Eukaryota</taxon>
        <taxon>Viridiplantae</taxon>
        <taxon>Streptophyta</taxon>
        <taxon>Embryophyta</taxon>
        <taxon>Marchantiophyta</taxon>
        <taxon>Marchantiopsida</taxon>
        <taxon>Marchantiidae</taxon>
        <taxon>Marchantiales</taxon>
        <taxon>Ricciaceae</taxon>
        <taxon>Riccia</taxon>
    </lineage>
</organism>
<reference evidence="1 2" key="1">
    <citation type="submission" date="2024-09" db="EMBL/GenBank/DDBJ databases">
        <title>Chromosome-scale assembly of Riccia fluitans.</title>
        <authorList>
            <person name="Paukszto L."/>
            <person name="Sawicki J."/>
            <person name="Karawczyk K."/>
            <person name="Piernik-Szablinska J."/>
            <person name="Szczecinska M."/>
            <person name="Mazdziarz M."/>
        </authorList>
    </citation>
    <scope>NUCLEOTIDE SEQUENCE [LARGE SCALE GENOMIC DNA]</scope>
    <source>
        <strain evidence="1">Rf_01</strain>
        <tissue evidence="1">Aerial parts of the thallus</tissue>
    </source>
</reference>
<gene>
    <name evidence="1" type="ORF">R1flu_027870</name>
</gene>
<name>A0ABD1XK36_9MARC</name>
<protein>
    <submittedName>
        <fullName evidence="1">Uncharacterized protein</fullName>
    </submittedName>
</protein>
<accession>A0ABD1XK36</accession>
<dbReference type="AlphaFoldDB" id="A0ABD1XK36"/>
<dbReference type="EMBL" id="JBHFFA010000008">
    <property type="protein sequence ID" value="KAL2609297.1"/>
    <property type="molecule type" value="Genomic_DNA"/>
</dbReference>
<proteinExistence type="predicted"/>
<evidence type="ECO:0000313" key="1">
    <source>
        <dbReference type="EMBL" id="KAL2609297.1"/>
    </source>
</evidence>